<organism evidence="2 3">
    <name type="scientific">Tetranychus urticae</name>
    <name type="common">Two-spotted spider mite</name>
    <dbReference type="NCBI Taxonomy" id="32264"/>
    <lineage>
        <taxon>Eukaryota</taxon>
        <taxon>Metazoa</taxon>
        <taxon>Ecdysozoa</taxon>
        <taxon>Arthropoda</taxon>
        <taxon>Chelicerata</taxon>
        <taxon>Arachnida</taxon>
        <taxon>Acari</taxon>
        <taxon>Acariformes</taxon>
        <taxon>Trombidiformes</taxon>
        <taxon>Prostigmata</taxon>
        <taxon>Eleutherengona</taxon>
        <taxon>Raphignathae</taxon>
        <taxon>Tetranychoidea</taxon>
        <taxon>Tetranychidae</taxon>
        <taxon>Tetranychus</taxon>
    </lineage>
</organism>
<accession>T1JSZ2</accession>
<dbReference type="AlphaFoldDB" id="T1JSZ2"/>
<dbReference type="KEGG" id="tut:107361308"/>
<evidence type="ECO:0000313" key="3">
    <source>
        <dbReference type="Proteomes" id="UP000015104"/>
    </source>
</evidence>
<feature type="compositionally biased region" description="Polar residues" evidence="1">
    <location>
        <begin position="27"/>
        <end position="75"/>
    </location>
</feature>
<proteinExistence type="predicted"/>
<dbReference type="OMA" id="FAQQVRM"/>
<dbReference type="EnsemblMetazoa" id="tetur01g12250.1">
    <property type="protein sequence ID" value="tetur01g12250.1"/>
    <property type="gene ID" value="tetur01g12250"/>
</dbReference>
<feature type="region of interest" description="Disordered" evidence="1">
    <location>
        <begin position="236"/>
        <end position="257"/>
    </location>
</feature>
<evidence type="ECO:0000256" key="1">
    <source>
        <dbReference type="SAM" id="MobiDB-lite"/>
    </source>
</evidence>
<feature type="region of interest" description="Disordered" evidence="1">
    <location>
        <begin position="1"/>
        <end position="76"/>
    </location>
</feature>
<keyword evidence="3" id="KW-1185">Reference proteome</keyword>
<reference evidence="3" key="1">
    <citation type="submission" date="2011-08" db="EMBL/GenBank/DDBJ databases">
        <authorList>
            <person name="Rombauts S."/>
        </authorList>
    </citation>
    <scope>NUCLEOTIDE SEQUENCE</scope>
    <source>
        <strain evidence="3">London</strain>
    </source>
</reference>
<gene>
    <name evidence="2" type="primary">107361308</name>
</gene>
<dbReference type="OrthoDB" id="10425731at2759"/>
<evidence type="ECO:0000313" key="2">
    <source>
        <dbReference type="EnsemblMetazoa" id="tetur01g12250.1"/>
    </source>
</evidence>
<dbReference type="Proteomes" id="UP000015104">
    <property type="component" value="Unassembled WGS sequence"/>
</dbReference>
<reference evidence="2" key="2">
    <citation type="submission" date="2015-06" db="UniProtKB">
        <authorList>
            <consortium name="EnsemblMetazoa"/>
        </authorList>
    </citation>
    <scope>IDENTIFICATION</scope>
</reference>
<feature type="region of interest" description="Disordered" evidence="1">
    <location>
        <begin position="291"/>
        <end position="325"/>
    </location>
</feature>
<name>T1JSZ2_TETUR</name>
<evidence type="ECO:0008006" key="4">
    <source>
        <dbReference type="Google" id="ProtNLM"/>
    </source>
</evidence>
<protein>
    <recommendedName>
        <fullName evidence="4">OCIA domain-containing protein</fullName>
    </recommendedName>
</protein>
<dbReference type="HOGENOM" id="CLU_856115_0_0_1"/>
<dbReference type="EMBL" id="CAEY01000468">
    <property type="status" value="NOT_ANNOTATED_CDS"/>
    <property type="molecule type" value="Genomic_DNA"/>
</dbReference>
<sequence>MNRDYNSGDYGSLPEPPRQPEGFGSFDNYQQNPGMMGQPNTSGYRGVEQSNYGQQSSFYNRPTTIPGTPAQSTPAIPSLSEEDVAIFRQTQKDIMFKKFFPAAVIGCGAIFMAHQKKIIKPSAWTYGIYLCAASYVTQFTARNELRRRVAESSSQSPFAQQVRMQLGYVNKQRDGSFGEFSDPTFAGSNATNTGSFSASTTPQYSPYNRYHRQKQFKSNEFSDEFDSADKDLTEFTADPKDVSNNMNTEFSPDDILAGDTGFRTRRVVDQADKPEKSRLTYEELRMRNRAQYNSSPGPSNMQPAQPMHSNQPDMYNNVNNRVGSF</sequence>